<organism evidence="1 2">
    <name type="scientific">Potamilus streckersoni</name>
    <dbReference type="NCBI Taxonomy" id="2493646"/>
    <lineage>
        <taxon>Eukaryota</taxon>
        <taxon>Metazoa</taxon>
        <taxon>Spiralia</taxon>
        <taxon>Lophotrochozoa</taxon>
        <taxon>Mollusca</taxon>
        <taxon>Bivalvia</taxon>
        <taxon>Autobranchia</taxon>
        <taxon>Heteroconchia</taxon>
        <taxon>Palaeoheterodonta</taxon>
        <taxon>Unionida</taxon>
        <taxon>Unionoidea</taxon>
        <taxon>Unionidae</taxon>
        <taxon>Ambleminae</taxon>
        <taxon>Lampsilini</taxon>
        <taxon>Potamilus</taxon>
    </lineage>
</organism>
<proteinExistence type="predicted"/>
<name>A0AAE0VQU5_9BIVA</name>
<evidence type="ECO:0000313" key="2">
    <source>
        <dbReference type="Proteomes" id="UP001195483"/>
    </source>
</evidence>
<protein>
    <submittedName>
        <fullName evidence="1">Uncharacterized protein</fullName>
    </submittedName>
</protein>
<accession>A0AAE0VQU5</accession>
<reference evidence="1" key="2">
    <citation type="journal article" date="2021" name="Genome Biol. Evol.">
        <title>Developing a high-quality reference genome for a parasitic bivalve with doubly uniparental inheritance (Bivalvia: Unionida).</title>
        <authorList>
            <person name="Smith C.H."/>
        </authorList>
    </citation>
    <scope>NUCLEOTIDE SEQUENCE</scope>
    <source>
        <strain evidence="1">CHS0354</strain>
        <tissue evidence="1">Mantle</tissue>
    </source>
</reference>
<reference evidence="1" key="3">
    <citation type="submission" date="2023-05" db="EMBL/GenBank/DDBJ databases">
        <authorList>
            <person name="Smith C.H."/>
        </authorList>
    </citation>
    <scope>NUCLEOTIDE SEQUENCE</scope>
    <source>
        <strain evidence="1">CHS0354</strain>
        <tissue evidence="1">Mantle</tissue>
    </source>
</reference>
<dbReference type="EMBL" id="JAEAOA010000333">
    <property type="protein sequence ID" value="KAK3585645.1"/>
    <property type="molecule type" value="Genomic_DNA"/>
</dbReference>
<comment type="caution">
    <text evidence="1">The sequence shown here is derived from an EMBL/GenBank/DDBJ whole genome shotgun (WGS) entry which is preliminary data.</text>
</comment>
<reference evidence="1" key="1">
    <citation type="journal article" date="2021" name="Genome Biol. Evol.">
        <title>A High-Quality Reference Genome for a Parasitic Bivalve with Doubly Uniparental Inheritance (Bivalvia: Unionida).</title>
        <authorList>
            <person name="Smith C.H."/>
        </authorList>
    </citation>
    <scope>NUCLEOTIDE SEQUENCE</scope>
    <source>
        <strain evidence="1">CHS0354</strain>
    </source>
</reference>
<dbReference type="AlphaFoldDB" id="A0AAE0VQU5"/>
<dbReference type="Proteomes" id="UP001195483">
    <property type="component" value="Unassembled WGS sequence"/>
</dbReference>
<sequence>MDPFLLTISYSLGSNAVDNLTRSSCLARSPSPTCQYQFFTFQMNTATVKPLGDFNMTRLMEGNVSGNVSNVLKDVTLENLLEYLFAAFESNSQSTTTQNNTVW</sequence>
<gene>
    <name evidence="1" type="ORF">CHS0354_004565</name>
</gene>
<keyword evidence="2" id="KW-1185">Reference proteome</keyword>
<evidence type="ECO:0000313" key="1">
    <source>
        <dbReference type="EMBL" id="KAK3585645.1"/>
    </source>
</evidence>